<dbReference type="Proteomes" id="UP000553059">
    <property type="component" value="Unassembled WGS sequence"/>
</dbReference>
<comment type="caution">
    <text evidence="1">The sequence shown here is derived from an EMBL/GenBank/DDBJ whole genome shotgun (WGS) entry which is preliminary data.</text>
</comment>
<protein>
    <submittedName>
        <fullName evidence="1">Uncharacterized protein</fullName>
    </submittedName>
</protein>
<evidence type="ECO:0000313" key="1">
    <source>
        <dbReference type="EMBL" id="HHY27554.1"/>
    </source>
</evidence>
<name>A0A7C7D6M0_9FIRM</name>
<evidence type="ECO:0000313" key="2">
    <source>
        <dbReference type="Proteomes" id="UP000553059"/>
    </source>
</evidence>
<organism evidence="1 2">
    <name type="scientific">Desulfitobacterium dehalogenans</name>
    <dbReference type="NCBI Taxonomy" id="36854"/>
    <lineage>
        <taxon>Bacteria</taxon>
        <taxon>Bacillati</taxon>
        <taxon>Bacillota</taxon>
        <taxon>Clostridia</taxon>
        <taxon>Eubacteriales</taxon>
        <taxon>Desulfitobacteriaceae</taxon>
        <taxon>Desulfitobacterium</taxon>
    </lineage>
</organism>
<gene>
    <name evidence="1" type="ORF">GX523_12605</name>
</gene>
<sequence length="577" mass="67762">MKFELNDDKMYEFFDQLANQHTFSEPLERISRYLSSDKKVPIYDCNAEIDMGHSFRNLMLIYPELIAKEQVCAAENIQRILRRFICIDGMERLLATGYSDIEWNMFLEYDFAKERSRYYRDHFIHQFRNAFLGLSILSLEGFRRAVGDWFKAQDGPISQYLKDCLNENMEDAEETVLPIVCQSVFLGAIFHDLGYPLNYFSRISRQISRSLSHHNAIFRTYKSDFSSLHAKLASSLLFRTVKTEEIRKKYDNDDHGIFSAICFLLNFYDTGAIHKLPSKQQCIINLAALAIYDHTNKYTQTHRMTFNKSPISYLLRISDDLQEWSRFYASVDSNNNAMILPDELLSIYADDEGFVYKAVGQSHEIVSTDKPIFYKTTYLSYKKLNFIDACSNINLYEDTNGNTQFDIYYNLYAQIEIAAMNFGFATHRHGEFQNLSAIMKNQIYLPNVQLNYILSNNVFYLAHKLLVDFQHKLEEEDFVAFLLDNKHLPQQVDVDKMKRRVRESLKQIKKIKFKHKYIALLYFTEHKIPGRKSEGVYLTVEQHSEYCLQSQEYLKGNLGLLGLVNRLMEWYTEGNNM</sequence>
<reference evidence="1 2" key="1">
    <citation type="journal article" date="2020" name="Biotechnol. Biofuels">
        <title>New insights from the biogas microbiome by comprehensive genome-resolved metagenomics of nearly 1600 species originating from multiple anaerobic digesters.</title>
        <authorList>
            <person name="Campanaro S."/>
            <person name="Treu L."/>
            <person name="Rodriguez-R L.M."/>
            <person name="Kovalovszki A."/>
            <person name="Ziels R.M."/>
            <person name="Maus I."/>
            <person name="Zhu X."/>
            <person name="Kougias P.G."/>
            <person name="Basile A."/>
            <person name="Luo G."/>
            <person name="Schluter A."/>
            <person name="Konstantinidis K.T."/>
            <person name="Angelidaki I."/>
        </authorList>
    </citation>
    <scope>NUCLEOTIDE SEQUENCE [LARGE SCALE GENOMIC DNA]</scope>
    <source>
        <strain evidence="1">AS05jafATM_4</strain>
    </source>
</reference>
<dbReference type="EMBL" id="DUTF01000274">
    <property type="protein sequence ID" value="HHY27554.1"/>
    <property type="molecule type" value="Genomic_DNA"/>
</dbReference>
<proteinExistence type="predicted"/>
<accession>A0A7C7D6M0</accession>
<dbReference type="AlphaFoldDB" id="A0A7C7D6M0"/>